<dbReference type="Pfam" id="PF01000">
    <property type="entry name" value="RNA_pol_A_bac"/>
    <property type="match status" value="1"/>
</dbReference>
<evidence type="ECO:0000313" key="13">
    <source>
        <dbReference type="Proteomes" id="UP000033862"/>
    </source>
</evidence>
<evidence type="ECO:0000313" key="12">
    <source>
        <dbReference type="EMBL" id="KKQ90947.1"/>
    </source>
</evidence>
<dbReference type="GO" id="GO:0003677">
    <property type="term" value="F:DNA binding"/>
    <property type="evidence" value="ECO:0007669"/>
    <property type="project" value="InterPro"/>
</dbReference>
<evidence type="ECO:0000259" key="11">
    <source>
        <dbReference type="SMART" id="SM00662"/>
    </source>
</evidence>
<reference evidence="12 13" key="1">
    <citation type="journal article" date="2015" name="Nature">
        <title>rRNA introns, odd ribosomes, and small enigmatic genomes across a large radiation of phyla.</title>
        <authorList>
            <person name="Brown C.T."/>
            <person name="Hug L.A."/>
            <person name="Thomas B.C."/>
            <person name="Sharon I."/>
            <person name="Castelle C.J."/>
            <person name="Singh A."/>
            <person name="Wilkins M.J."/>
            <person name="Williams K.H."/>
            <person name="Banfield J.F."/>
        </authorList>
    </citation>
    <scope>NUCLEOTIDE SEQUENCE [LARGE SCALE GENOMIC DNA]</scope>
</reference>
<evidence type="ECO:0000256" key="6">
    <source>
        <dbReference type="ARBA" id="ARBA00022695"/>
    </source>
</evidence>
<dbReference type="Gene3D" id="2.170.120.12">
    <property type="entry name" value="DNA-directed RNA polymerase, insert domain"/>
    <property type="match status" value="1"/>
</dbReference>
<dbReference type="SUPFAM" id="SSF56553">
    <property type="entry name" value="Insert subdomain of RNA polymerase alpha subunit"/>
    <property type="match status" value="1"/>
</dbReference>
<dbReference type="GO" id="GO:0006351">
    <property type="term" value="P:DNA-templated transcription"/>
    <property type="evidence" value="ECO:0007669"/>
    <property type="project" value="InterPro"/>
</dbReference>
<dbReference type="EC" id="2.7.7.6" evidence="2"/>
<name>A0A0G0LIQ2_9BACT</name>
<evidence type="ECO:0000256" key="9">
    <source>
        <dbReference type="ARBA" id="ARBA00033070"/>
    </source>
</evidence>
<dbReference type="NCBIfam" id="TIGR02027">
    <property type="entry name" value="rpoA"/>
    <property type="match status" value="1"/>
</dbReference>
<evidence type="ECO:0000256" key="4">
    <source>
        <dbReference type="ARBA" id="ARBA00022478"/>
    </source>
</evidence>
<proteinExistence type="inferred from homology"/>
<dbReference type="CDD" id="cd06928">
    <property type="entry name" value="RNAP_alpha_NTD"/>
    <property type="match status" value="1"/>
</dbReference>
<dbReference type="FunFam" id="2.170.120.12:FF:000001">
    <property type="entry name" value="DNA-directed RNA polymerase subunit alpha"/>
    <property type="match status" value="1"/>
</dbReference>
<evidence type="ECO:0000256" key="3">
    <source>
        <dbReference type="ARBA" id="ARBA00015972"/>
    </source>
</evidence>
<evidence type="ECO:0000256" key="1">
    <source>
        <dbReference type="ARBA" id="ARBA00007123"/>
    </source>
</evidence>
<protein>
    <recommendedName>
        <fullName evidence="3">DNA-directed RNA polymerase subunit alpha</fullName>
        <ecNumber evidence="2">2.7.7.6</ecNumber>
    </recommendedName>
    <alternativeName>
        <fullName evidence="9">RNA polymerase subunit alpha</fullName>
    </alternativeName>
    <alternativeName>
        <fullName evidence="8">Transcriptase subunit alpha</fullName>
    </alternativeName>
</protein>
<accession>A0A0G0LIQ2</accession>
<dbReference type="InterPro" id="IPR036643">
    <property type="entry name" value="RNApol_insert_sf"/>
</dbReference>
<evidence type="ECO:0000256" key="10">
    <source>
        <dbReference type="ARBA" id="ARBA00048552"/>
    </source>
</evidence>
<dbReference type="InterPro" id="IPR011773">
    <property type="entry name" value="DNA-dir_RpoA"/>
</dbReference>
<comment type="caution">
    <text evidence="12">The sequence shown here is derived from an EMBL/GenBank/DDBJ whole genome shotgun (WGS) entry which is preliminary data.</text>
</comment>
<keyword evidence="7" id="KW-0804">Transcription</keyword>
<dbReference type="GO" id="GO:0046983">
    <property type="term" value="F:protein dimerization activity"/>
    <property type="evidence" value="ECO:0007669"/>
    <property type="project" value="InterPro"/>
</dbReference>
<dbReference type="Proteomes" id="UP000033862">
    <property type="component" value="Unassembled WGS sequence"/>
</dbReference>
<sequence>MDYTLQETSLLQIKTLEKVDNRGTFQIEPLSPGYGVTIGNSLRRVLLSSLEGSAINSVKIEGITHQFMAIPGVKEDYIEIILNLKSLRFRFNSEEPAKLKLDIKGPKNVTAADFDKNAACEVVNTDAHIATLGKGAKLTMEIIVDKGRGYIPLEQRKDEKLPIGTIAIDSIYTPVKKVHYEVENTRVGGQTNFDKLTMEITTDGSLDPEKALGTAAQILVEHFSLVGQACQIAEEVKTPEKKLPKKSIKIAKAKKAKK</sequence>
<dbReference type="AlphaFoldDB" id="A0A0G0LIQ2"/>
<dbReference type="Gene3D" id="3.30.1360.10">
    <property type="entry name" value="RNA polymerase, RBP11-like subunit"/>
    <property type="match status" value="1"/>
</dbReference>
<dbReference type="InterPro" id="IPR011263">
    <property type="entry name" value="DNA-dir_RNA_pol_RpoA/D/Rpb3"/>
</dbReference>
<dbReference type="SUPFAM" id="SSF55257">
    <property type="entry name" value="RBP11-like subunits of RNA polymerase"/>
    <property type="match status" value="1"/>
</dbReference>
<dbReference type="PATRIC" id="fig|1618332.3.peg.68"/>
<dbReference type="Pfam" id="PF01193">
    <property type="entry name" value="RNA_pol_L"/>
    <property type="match status" value="1"/>
</dbReference>
<keyword evidence="4 12" id="KW-0240">DNA-directed RNA polymerase</keyword>
<comment type="catalytic activity">
    <reaction evidence="10">
        <text>RNA(n) + a ribonucleoside 5'-triphosphate = RNA(n+1) + diphosphate</text>
        <dbReference type="Rhea" id="RHEA:21248"/>
        <dbReference type="Rhea" id="RHEA-COMP:14527"/>
        <dbReference type="Rhea" id="RHEA-COMP:17342"/>
        <dbReference type="ChEBI" id="CHEBI:33019"/>
        <dbReference type="ChEBI" id="CHEBI:61557"/>
        <dbReference type="ChEBI" id="CHEBI:140395"/>
        <dbReference type="EC" id="2.7.7.6"/>
    </reaction>
</comment>
<dbReference type="STRING" id="1618332.UT15_C0002G0020"/>
<organism evidence="12 13">
    <name type="scientific">Berkelbacteria bacterium GW2011_GWA1_39_10</name>
    <dbReference type="NCBI Taxonomy" id="1618332"/>
    <lineage>
        <taxon>Bacteria</taxon>
        <taxon>Candidatus Berkelbacteria</taxon>
    </lineage>
</organism>
<dbReference type="InterPro" id="IPR011262">
    <property type="entry name" value="DNA-dir_RNA_pol_insert"/>
</dbReference>
<evidence type="ECO:0000256" key="7">
    <source>
        <dbReference type="ARBA" id="ARBA00023163"/>
    </source>
</evidence>
<gene>
    <name evidence="12" type="ORF">UT15_C0002G0020</name>
</gene>
<dbReference type="GO" id="GO:0000428">
    <property type="term" value="C:DNA-directed RNA polymerase complex"/>
    <property type="evidence" value="ECO:0007669"/>
    <property type="project" value="UniProtKB-KW"/>
</dbReference>
<evidence type="ECO:0000256" key="2">
    <source>
        <dbReference type="ARBA" id="ARBA00012418"/>
    </source>
</evidence>
<keyword evidence="6" id="KW-0548">Nucleotidyltransferase</keyword>
<evidence type="ECO:0000256" key="5">
    <source>
        <dbReference type="ARBA" id="ARBA00022679"/>
    </source>
</evidence>
<dbReference type="SMART" id="SM00662">
    <property type="entry name" value="RPOLD"/>
    <property type="match status" value="1"/>
</dbReference>
<evidence type="ECO:0000256" key="8">
    <source>
        <dbReference type="ARBA" id="ARBA00032524"/>
    </source>
</evidence>
<dbReference type="EMBL" id="LBVS01000002">
    <property type="protein sequence ID" value="KKQ90947.1"/>
    <property type="molecule type" value="Genomic_DNA"/>
</dbReference>
<dbReference type="GO" id="GO:0003899">
    <property type="term" value="F:DNA-directed RNA polymerase activity"/>
    <property type="evidence" value="ECO:0007669"/>
    <property type="project" value="UniProtKB-EC"/>
</dbReference>
<dbReference type="NCBIfam" id="NF003519">
    <property type="entry name" value="PRK05182.2-5"/>
    <property type="match status" value="1"/>
</dbReference>
<dbReference type="InterPro" id="IPR036603">
    <property type="entry name" value="RBP11-like"/>
</dbReference>
<comment type="similarity">
    <text evidence="1">Belongs to the RNA polymerase alpha chain family.</text>
</comment>
<feature type="domain" description="DNA-directed RNA polymerase RpoA/D/Rpb3-type" evidence="11">
    <location>
        <begin position="22"/>
        <end position="229"/>
    </location>
</feature>
<keyword evidence="5" id="KW-0808">Transferase</keyword>
<dbReference type="GO" id="GO:0005737">
    <property type="term" value="C:cytoplasm"/>
    <property type="evidence" value="ECO:0007669"/>
    <property type="project" value="UniProtKB-ARBA"/>
</dbReference>